<dbReference type="GeneID" id="11971764"/>
<evidence type="ECO:0000313" key="2">
    <source>
        <dbReference type="Proteomes" id="UP000005233"/>
    </source>
</evidence>
<dbReference type="EMBL" id="CP003243">
    <property type="protein sequence ID" value="AFD00375.1"/>
    <property type="molecule type" value="Genomic_DNA"/>
</dbReference>
<reference evidence="1 2" key="1">
    <citation type="journal article" date="2012" name="J. Bacteriol.">
        <title>Complete genome sequence of a thermophilic methanogen, Methanocella conradii HZ254, isolated from Chinese rice field soil.</title>
        <authorList>
            <person name="Lu Z."/>
            <person name="Lu Y."/>
        </authorList>
    </citation>
    <scope>NUCLEOTIDE SEQUENCE [LARGE SCALE GENOMIC DNA]</scope>
    <source>
        <strain evidence="2">DSM 24694 / JCM 17849 / CGMCC 1.5162 / HZ254</strain>
    </source>
</reference>
<proteinExistence type="predicted"/>
<dbReference type="STRING" id="1041930.Mtc_1626"/>
<dbReference type="OrthoDB" id="374772at2157"/>
<dbReference type="AlphaFoldDB" id="H8I7X5"/>
<dbReference type="Proteomes" id="UP000005233">
    <property type="component" value="Chromosome"/>
</dbReference>
<gene>
    <name evidence="1" type="ordered locus">Mtc_1626</name>
</gene>
<dbReference type="HOGENOM" id="CLU_2581396_0_0_2"/>
<protein>
    <submittedName>
        <fullName evidence="1">Uncharacterized protein</fullName>
    </submittedName>
</protein>
<dbReference type="KEGG" id="mez:Mtc_1626"/>
<sequence>MRIPDDIEDLVLAFMEPEKKKELRWMTREEIDALILSEIDCALKPGYVEKDCDPSGFPYKVTPKGKEILQILSPCKRSGR</sequence>
<keyword evidence="2" id="KW-1185">Reference proteome</keyword>
<dbReference type="RefSeq" id="WP_014406206.1">
    <property type="nucleotide sequence ID" value="NC_017034.1"/>
</dbReference>
<name>H8I7X5_METCZ</name>
<organism evidence="1 2">
    <name type="scientific">Methanocella conradii (strain DSM 24694 / JCM 17849 / CGMCC 1.5162 / HZ254)</name>
    <dbReference type="NCBI Taxonomy" id="1041930"/>
    <lineage>
        <taxon>Archaea</taxon>
        <taxon>Methanobacteriati</taxon>
        <taxon>Methanobacteriota</taxon>
        <taxon>Stenosarchaea group</taxon>
        <taxon>Methanomicrobia</taxon>
        <taxon>Methanocellales</taxon>
        <taxon>Methanocellaceae</taxon>
        <taxon>Methanocella</taxon>
    </lineage>
</organism>
<evidence type="ECO:0000313" key="1">
    <source>
        <dbReference type="EMBL" id="AFD00375.1"/>
    </source>
</evidence>
<accession>H8I7X5</accession>
<dbReference type="eggNOG" id="arCOG12585">
    <property type="taxonomic scope" value="Archaea"/>
</dbReference>